<feature type="domain" description="Major facilitator superfamily (MFS) profile" evidence="5">
    <location>
        <begin position="13"/>
        <end position="397"/>
    </location>
</feature>
<evidence type="ECO:0000313" key="6">
    <source>
        <dbReference type="EMBL" id="KAJ56729.1"/>
    </source>
</evidence>
<name>A0A037ZM55_9RHOB</name>
<dbReference type="STRING" id="1454373.ACMU_07260"/>
<dbReference type="RefSeq" id="WP_035257013.1">
    <property type="nucleotide sequence ID" value="NZ_JFKE01000002.1"/>
</dbReference>
<feature type="transmembrane region" description="Helical" evidence="4">
    <location>
        <begin position="284"/>
        <end position="302"/>
    </location>
</feature>
<feature type="transmembrane region" description="Helical" evidence="4">
    <location>
        <begin position="12"/>
        <end position="37"/>
    </location>
</feature>
<organism evidence="6 7">
    <name type="scientific">Actibacterium mucosum KCTC 23349</name>
    <dbReference type="NCBI Taxonomy" id="1454373"/>
    <lineage>
        <taxon>Bacteria</taxon>
        <taxon>Pseudomonadati</taxon>
        <taxon>Pseudomonadota</taxon>
        <taxon>Alphaproteobacteria</taxon>
        <taxon>Rhodobacterales</taxon>
        <taxon>Roseobacteraceae</taxon>
        <taxon>Actibacterium</taxon>
    </lineage>
</organism>
<evidence type="ECO:0000313" key="7">
    <source>
        <dbReference type="Proteomes" id="UP000026249"/>
    </source>
</evidence>
<reference evidence="6 7" key="1">
    <citation type="submission" date="2014-03" db="EMBL/GenBank/DDBJ databases">
        <title>Draft Genome Sequence of Actibacterium mucosum KCTC 23349, a Marine Alphaproteobacterium with Complex Ionic Requirements Isolated from Mediterranean Seawater at Malvarrosa Beach, Valencia, Spain.</title>
        <authorList>
            <person name="Arahal D.R."/>
            <person name="Shao Z."/>
            <person name="Lai Q."/>
            <person name="Pujalte M.J."/>
        </authorList>
    </citation>
    <scope>NUCLEOTIDE SEQUENCE [LARGE SCALE GENOMIC DNA]</scope>
    <source>
        <strain evidence="6 7">KCTC 23349</strain>
    </source>
</reference>
<evidence type="ECO:0000256" key="4">
    <source>
        <dbReference type="SAM" id="Phobius"/>
    </source>
</evidence>
<comment type="caution">
    <text evidence="6">The sequence shown here is derived from an EMBL/GenBank/DDBJ whole genome shotgun (WGS) entry which is preliminary data.</text>
</comment>
<accession>A0A037ZM55</accession>
<dbReference type="InterPro" id="IPR011701">
    <property type="entry name" value="MFS"/>
</dbReference>
<evidence type="ECO:0000256" key="3">
    <source>
        <dbReference type="ARBA" id="ARBA00023136"/>
    </source>
</evidence>
<dbReference type="AlphaFoldDB" id="A0A037ZM55"/>
<dbReference type="InterPro" id="IPR020846">
    <property type="entry name" value="MFS_dom"/>
</dbReference>
<keyword evidence="3 4" id="KW-0472">Membrane</keyword>
<keyword evidence="2 4" id="KW-1133">Transmembrane helix</keyword>
<evidence type="ECO:0000256" key="1">
    <source>
        <dbReference type="ARBA" id="ARBA00022692"/>
    </source>
</evidence>
<dbReference type="SUPFAM" id="SSF103473">
    <property type="entry name" value="MFS general substrate transporter"/>
    <property type="match status" value="1"/>
</dbReference>
<evidence type="ECO:0000259" key="5">
    <source>
        <dbReference type="PROSITE" id="PS50850"/>
    </source>
</evidence>
<dbReference type="GO" id="GO:0022857">
    <property type="term" value="F:transmembrane transporter activity"/>
    <property type="evidence" value="ECO:0007669"/>
    <property type="project" value="InterPro"/>
</dbReference>
<feature type="transmembrane region" description="Helical" evidence="4">
    <location>
        <begin position="104"/>
        <end position="127"/>
    </location>
</feature>
<dbReference type="EMBL" id="JFKE01000002">
    <property type="protein sequence ID" value="KAJ56729.1"/>
    <property type="molecule type" value="Genomic_DNA"/>
</dbReference>
<gene>
    <name evidence="6" type="ORF">ACMU_07260</name>
</gene>
<dbReference type="Proteomes" id="UP000026249">
    <property type="component" value="Unassembled WGS sequence"/>
</dbReference>
<proteinExistence type="predicted"/>
<keyword evidence="1 4" id="KW-0812">Transmembrane</keyword>
<dbReference type="Gene3D" id="1.20.1250.20">
    <property type="entry name" value="MFS general substrate transporter like domains"/>
    <property type="match status" value="1"/>
</dbReference>
<keyword evidence="7" id="KW-1185">Reference proteome</keyword>
<feature type="transmembrane region" description="Helical" evidence="4">
    <location>
        <begin position="218"/>
        <end position="244"/>
    </location>
</feature>
<feature type="transmembrane region" description="Helical" evidence="4">
    <location>
        <begin position="250"/>
        <end position="272"/>
    </location>
</feature>
<sequence length="399" mass="41429">MTQTPKTKGDSLAVWLLAVGQTMAYGSFYYVFAALLVTLEAETGWTKGQLALGPTLSILLAAALAPVSGRLVDRGRGGDLLSYLPFVGALGLAVLALAQSHAHWIIGWLILGVVQGGALYETCFAFLTRRLGEQARAAIIRVTLVAGFASALSYPAGAVLGEALGWRGALWSFAVAVLVVMAPVNIWGVIRLRRNALAGQTSTETPPGTLARAMRRPAFWLIAGCFGLMWMNHSLIVTYVMVLFQSTGAPVAMAVLAASCIGPSQVAGRVVLMLGQHRVTSLGVTRLTGLGSVLAMATLLVAGVEPLLIFVFAGLQGASVGLVSVMRPVVTAELLGREGFGAISGVLSIMPTAGMALAPVIGAGLYALGAEAAILWFALIVAGVAFVLTLMLRANMRAG</sequence>
<dbReference type="PROSITE" id="PS50850">
    <property type="entry name" value="MFS"/>
    <property type="match status" value="1"/>
</dbReference>
<dbReference type="OrthoDB" id="7200137at2"/>
<feature type="transmembrane region" description="Helical" evidence="4">
    <location>
        <begin position="49"/>
        <end position="68"/>
    </location>
</feature>
<feature type="transmembrane region" description="Helical" evidence="4">
    <location>
        <begin position="169"/>
        <end position="190"/>
    </location>
</feature>
<dbReference type="Pfam" id="PF07690">
    <property type="entry name" value="MFS_1"/>
    <property type="match status" value="1"/>
</dbReference>
<evidence type="ECO:0000256" key="2">
    <source>
        <dbReference type="ARBA" id="ARBA00022989"/>
    </source>
</evidence>
<feature type="transmembrane region" description="Helical" evidence="4">
    <location>
        <begin position="139"/>
        <end position="157"/>
    </location>
</feature>
<feature type="transmembrane region" description="Helical" evidence="4">
    <location>
        <begin position="373"/>
        <end position="392"/>
    </location>
</feature>
<protein>
    <recommendedName>
        <fullName evidence="5">Major facilitator superfamily (MFS) profile domain-containing protein</fullName>
    </recommendedName>
</protein>
<dbReference type="InterPro" id="IPR036259">
    <property type="entry name" value="MFS_trans_sf"/>
</dbReference>
<feature type="transmembrane region" description="Helical" evidence="4">
    <location>
        <begin position="80"/>
        <end position="98"/>
    </location>
</feature>
<feature type="transmembrane region" description="Helical" evidence="4">
    <location>
        <begin position="308"/>
        <end position="330"/>
    </location>
</feature>
<feature type="transmembrane region" description="Helical" evidence="4">
    <location>
        <begin position="342"/>
        <end position="367"/>
    </location>
</feature>